<evidence type="ECO:0000256" key="12">
    <source>
        <dbReference type="ARBA" id="ARBA00023170"/>
    </source>
</evidence>
<dbReference type="AlphaFoldDB" id="A0AB37NSF7"/>
<accession>A0AB37NSF7</accession>
<dbReference type="EMBL" id="QUQA01000010">
    <property type="protein sequence ID" value="RKC02013.1"/>
    <property type="molecule type" value="Genomic_DNA"/>
</dbReference>
<dbReference type="InterPro" id="IPR001611">
    <property type="entry name" value="Leu-rich_rpt"/>
</dbReference>
<keyword evidence="7 16" id="KW-0732">Signal</keyword>
<feature type="compositionally biased region" description="Pro residues" evidence="14">
    <location>
        <begin position="647"/>
        <end position="658"/>
    </location>
</feature>
<evidence type="ECO:0000256" key="3">
    <source>
        <dbReference type="ARBA" id="ARBA00022512"/>
    </source>
</evidence>
<keyword evidence="6 15" id="KW-0812">Transmembrane</keyword>
<evidence type="ECO:0000256" key="10">
    <source>
        <dbReference type="ARBA" id="ARBA00023088"/>
    </source>
</evidence>
<evidence type="ECO:0000256" key="6">
    <source>
        <dbReference type="ARBA" id="ARBA00022692"/>
    </source>
</evidence>
<feature type="signal peptide" evidence="16">
    <location>
        <begin position="1"/>
        <end position="24"/>
    </location>
</feature>
<feature type="domain" description="Gram-positive cocci surface proteins LPxTG" evidence="17">
    <location>
        <begin position="683"/>
        <end position="713"/>
    </location>
</feature>
<evidence type="ECO:0000256" key="5">
    <source>
        <dbReference type="ARBA" id="ARBA00022614"/>
    </source>
</evidence>
<keyword evidence="9 15" id="KW-1133">Transmembrane helix</keyword>
<dbReference type="PROSITE" id="PS50847">
    <property type="entry name" value="GRAM_POS_ANCHORING"/>
    <property type="match status" value="1"/>
</dbReference>
<feature type="region of interest" description="Disordered" evidence="14">
    <location>
        <begin position="34"/>
        <end position="89"/>
    </location>
</feature>
<dbReference type="PANTHER" id="PTHR27000">
    <property type="entry name" value="LEUCINE-RICH REPEAT RECEPTOR-LIKE PROTEIN KINASE FAMILY PROTEIN-RELATED"/>
    <property type="match status" value="1"/>
</dbReference>
<evidence type="ECO:0000256" key="8">
    <source>
        <dbReference type="ARBA" id="ARBA00022737"/>
    </source>
</evidence>
<feature type="compositionally biased region" description="Low complexity" evidence="14">
    <location>
        <begin position="662"/>
        <end position="671"/>
    </location>
</feature>
<dbReference type="RefSeq" id="WP_120140153.1">
    <property type="nucleotide sequence ID" value="NZ_QUQA01000010.1"/>
</dbReference>
<feature type="transmembrane region" description="Helical" evidence="15">
    <location>
        <begin position="693"/>
        <end position="710"/>
    </location>
</feature>
<dbReference type="GO" id="GO:0016020">
    <property type="term" value="C:membrane"/>
    <property type="evidence" value="ECO:0007669"/>
    <property type="project" value="UniProtKB-SubCell"/>
</dbReference>
<dbReference type="PANTHER" id="PTHR27000:SF642">
    <property type="entry name" value="INACTIVE LEUCINE-RICH REPEAT RECEPTOR KINASE XIAO-RELATED"/>
    <property type="match status" value="1"/>
</dbReference>
<comment type="caution">
    <text evidence="18">The sequence shown here is derived from an EMBL/GenBank/DDBJ whole genome shotgun (WGS) entry which is preliminary data.</text>
</comment>
<evidence type="ECO:0000256" key="13">
    <source>
        <dbReference type="ARBA" id="ARBA00023180"/>
    </source>
</evidence>
<feature type="region of interest" description="Disordered" evidence="14">
    <location>
        <begin position="647"/>
        <end position="671"/>
    </location>
</feature>
<evidence type="ECO:0000256" key="7">
    <source>
        <dbReference type="ARBA" id="ARBA00022729"/>
    </source>
</evidence>
<dbReference type="Pfam" id="PF00560">
    <property type="entry name" value="LRR_1"/>
    <property type="match status" value="1"/>
</dbReference>
<keyword evidence="8" id="KW-0677">Repeat</keyword>
<sequence length="713" mass="77826">MFTKKIIIVPIITILTIFSSFTLAAEVNNSSETINEVTTEESSEETNSNSQAESIKKEEEAKDSTENKTEEIKKEEVTKEPSINKEVQKKTVKTTSTIKNETPNPDDIVDISLYENQRWLIDFTNNATKKSISQTTYADVAKIKTMSTNVTYLNSIIPKAIGLYTGLESIELNYDKNLSGNIPDEIGNLTNLTNLSLMGNTLNGTIPDSIGNLTKLKTLNLSANAINSTYNGYREGGLGGDIPASIGNLTELTSLSLGEYNNFTSIPSTIGNLTKLQTLEMNQTLLSSVPKEIKNLTNLTTLDLSYNAINQEIPQEWDSLTNLTNLNLACNAFYGEVPEWTYDVATLNLSRNILFDVPEGKGMGTSPTFNYLNAEKVENATVKNNQYDVTANHENYSLADGVTTFDVRDNLICVYQTTKAIYFPKKYAQTESTLVSGDPTGISFDGNNATIKKSGTYTINVEMKGLKDKSNMNAQASYTITADLPNQAPVIEVPDDSITVNQGTAFDYHNYVSITDDSDTNIEENLQVSGLVDVSTPGDYTLTFNATDSEGLNAETKVLHVHVNGIPVIIADDQIVTKGDSFDPMSIVTVTDEDTDIMDKIIVSSEEITPTLYHVTYTVKDSNGAEANKTIQVTVIIPKTPETPVLPVNPLPSPLPPKNDPKISNTNPTSNITINVSKTKATLPKTGDKTNQSVPILFGLIALSAAAILLRRK</sequence>
<evidence type="ECO:0000259" key="17">
    <source>
        <dbReference type="PROSITE" id="PS50847"/>
    </source>
</evidence>
<dbReference type="Gene3D" id="2.60.40.10">
    <property type="entry name" value="Immunoglobulins"/>
    <property type="match status" value="2"/>
</dbReference>
<dbReference type="InterPro" id="IPR055414">
    <property type="entry name" value="LRR_R13L4/SHOC2-like"/>
</dbReference>
<keyword evidence="11 15" id="KW-0472">Membrane</keyword>
<dbReference type="Proteomes" id="UP000280270">
    <property type="component" value="Unassembled WGS sequence"/>
</dbReference>
<dbReference type="Pfam" id="PF23598">
    <property type="entry name" value="LRR_14"/>
    <property type="match status" value="1"/>
</dbReference>
<evidence type="ECO:0000256" key="9">
    <source>
        <dbReference type="ARBA" id="ARBA00022989"/>
    </source>
</evidence>
<evidence type="ECO:0000256" key="14">
    <source>
        <dbReference type="SAM" id="MobiDB-lite"/>
    </source>
</evidence>
<keyword evidence="5" id="KW-0433">Leucine-rich repeat</keyword>
<feature type="compositionally biased region" description="Basic and acidic residues" evidence="14">
    <location>
        <begin position="54"/>
        <end position="89"/>
    </location>
</feature>
<dbReference type="InterPro" id="IPR032179">
    <property type="entry name" value="Cry22Aa_Ig-like"/>
</dbReference>
<dbReference type="InterPro" id="IPR003591">
    <property type="entry name" value="Leu-rich_rpt_typical-subtyp"/>
</dbReference>
<gene>
    <name evidence="18" type="ORF">AE233_02276</name>
</gene>
<evidence type="ECO:0000313" key="18">
    <source>
        <dbReference type="EMBL" id="RKC02013.1"/>
    </source>
</evidence>
<dbReference type="Gene3D" id="3.80.10.10">
    <property type="entry name" value="Ribonuclease Inhibitor"/>
    <property type="match status" value="2"/>
</dbReference>
<evidence type="ECO:0000313" key="19">
    <source>
        <dbReference type="Proteomes" id="UP000280270"/>
    </source>
</evidence>
<evidence type="ECO:0000256" key="1">
    <source>
        <dbReference type="ARBA" id="ARBA00004167"/>
    </source>
</evidence>
<feature type="chain" id="PRO_5044319606" description="Gram-positive cocci surface proteins LPxTG domain-containing protein" evidence="16">
    <location>
        <begin position="25"/>
        <end position="713"/>
    </location>
</feature>
<protein>
    <recommendedName>
        <fullName evidence="17">Gram-positive cocci surface proteins LPxTG domain-containing protein</fullName>
    </recommendedName>
</protein>
<dbReference type="SUPFAM" id="SSF52058">
    <property type="entry name" value="L domain-like"/>
    <property type="match status" value="1"/>
</dbReference>
<reference evidence="18 19" key="1">
    <citation type="journal article" date="2018" name="BMC Genomics">
        <title>Genes significantly associated with lineage II food isolates of Listeria monocytogenes.</title>
        <authorList>
            <person name="Pirone-Davies C."/>
            <person name="Chen Y."/>
            <person name="Pightling A."/>
            <person name="Ryan G."/>
            <person name="Wang Y."/>
            <person name="Yao K."/>
            <person name="Hoffmann M."/>
            <person name="Allard M.W."/>
        </authorList>
    </citation>
    <scope>NUCLEOTIDE SEQUENCE [LARGE SCALE GENOMIC DNA]</scope>
    <source>
        <strain evidence="18 19">CFSAN028761</strain>
    </source>
</reference>
<dbReference type="NCBIfam" id="TIGR01167">
    <property type="entry name" value="LPXTG_anchor"/>
    <property type="match status" value="1"/>
</dbReference>
<evidence type="ECO:0000256" key="2">
    <source>
        <dbReference type="ARBA" id="ARBA00004168"/>
    </source>
</evidence>
<dbReference type="Pfam" id="PF16403">
    <property type="entry name" value="Bact_surface_Ig-like"/>
    <property type="match status" value="2"/>
</dbReference>
<organism evidence="18 19">
    <name type="scientific">Listeria monocytogenes</name>
    <dbReference type="NCBI Taxonomy" id="1639"/>
    <lineage>
        <taxon>Bacteria</taxon>
        <taxon>Bacillati</taxon>
        <taxon>Bacillota</taxon>
        <taxon>Bacilli</taxon>
        <taxon>Bacillales</taxon>
        <taxon>Listeriaceae</taxon>
        <taxon>Listeria</taxon>
    </lineage>
</organism>
<proteinExistence type="predicted"/>
<evidence type="ECO:0000256" key="15">
    <source>
        <dbReference type="SAM" id="Phobius"/>
    </source>
</evidence>
<evidence type="ECO:0000256" key="4">
    <source>
        <dbReference type="ARBA" id="ARBA00022525"/>
    </source>
</evidence>
<dbReference type="FunFam" id="3.80.10.10:FF:000041">
    <property type="entry name" value="LRR receptor-like serine/threonine-protein kinase ERECTA"/>
    <property type="match status" value="1"/>
</dbReference>
<comment type="subcellular location">
    <subcellularLocation>
        <location evidence="1">Membrane</location>
        <topology evidence="1">Single-pass membrane protein</topology>
    </subcellularLocation>
    <subcellularLocation>
        <location evidence="2">Secreted</location>
        <location evidence="2">Cell wall</location>
        <topology evidence="2">Peptidoglycan-anchor</topology>
    </subcellularLocation>
</comment>
<dbReference type="InterPro" id="IPR032675">
    <property type="entry name" value="LRR_dom_sf"/>
</dbReference>
<evidence type="ECO:0000256" key="16">
    <source>
        <dbReference type="SAM" id="SignalP"/>
    </source>
</evidence>
<keyword evidence="3" id="KW-0134">Cell wall</keyword>
<dbReference type="InterPro" id="IPR013783">
    <property type="entry name" value="Ig-like_fold"/>
</dbReference>
<dbReference type="Pfam" id="PF00746">
    <property type="entry name" value="Gram_pos_anchor"/>
    <property type="match status" value="1"/>
</dbReference>
<keyword evidence="10" id="KW-0572">Peptidoglycan-anchor</keyword>
<keyword evidence="13" id="KW-0325">Glycoprotein</keyword>
<dbReference type="InterPro" id="IPR019931">
    <property type="entry name" value="LPXTG_anchor"/>
</dbReference>
<keyword evidence="4" id="KW-0964">Secreted</keyword>
<dbReference type="SMART" id="SM00369">
    <property type="entry name" value="LRR_TYP"/>
    <property type="match status" value="4"/>
</dbReference>
<evidence type="ECO:0000256" key="11">
    <source>
        <dbReference type="ARBA" id="ARBA00023136"/>
    </source>
</evidence>
<name>A0AB37NSF7_LISMN</name>
<keyword evidence="12" id="KW-0675">Receptor</keyword>